<comment type="caution">
    <text evidence="2">The sequence shown here is derived from an EMBL/GenBank/DDBJ whole genome shotgun (WGS) entry which is preliminary data.</text>
</comment>
<keyword evidence="3" id="KW-1185">Reference proteome</keyword>
<protein>
    <recommendedName>
        <fullName evidence="1">NERD domain-containing protein</fullName>
    </recommendedName>
</protein>
<dbReference type="RefSeq" id="WP_014221577.1">
    <property type="nucleotide sequence ID" value="NZ_LWBO01000012.1"/>
</dbReference>
<evidence type="ECO:0000259" key="1">
    <source>
        <dbReference type="Pfam" id="PF08378"/>
    </source>
</evidence>
<feature type="domain" description="NERD" evidence="1">
    <location>
        <begin position="15"/>
        <end position="111"/>
    </location>
</feature>
<evidence type="ECO:0000313" key="3">
    <source>
        <dbReference type="Proteomes" id="UP000192277"/>
    </source>
</evidence>
<name>A0ABX3NZN9_9BACT</name>
<dbReference type="InterPro" id="IPR011528">
    <property type="entry name" value="NERD"/>
</dbReference>
<dbReference type="SUPFAM" id="SSF52540">
    <property type="entry name" value="P-loop containing nucleoside triphosphate hydrolases"/>
    <property type="match status" value="1"/>
</dbReference>
<evidence type="ECO:0000313" key="2">
    <source>
        <dbReference type="EMBL" id="OQP48377.1"/>
    </source>
</evidence>
<proteinExistence type="predicted"/>
<dbReference type="EMBL" id="LWBO01000012">
    <property type="protein sequence ID" value="OQP48377.1"/>
    <property type="molecule type" value="Genomic_DNA"/>
</dbReference>
<reference evidence="2 3" key="1">
    <citation type="submission" date="2016-04" db="EMBL/GenBank/DDBJ databases">
        <authorList>
            <person name="Chen L."/>
            <person name="Zhuang W."/>
            <person name="Wang G."/>
        </authorList>
    </citation>
    <scope>NUCLEOTIDE SEQUENCE [LARGE SCALE GENOMIC DNA]</scope>
    <source>
        <strain evidence="3">GR20</strain>
    </source>
</reference>
<accession>A0ABX3NZN9</accession>
<sequence>MPSKVTIYTGSPIEYESERMAFEAILKLVGSKDRESLLIANVNIGQTQVDLIVAFDKTYYVFEVKGTQREIRGDVNGPWSQKTSVTTWATIRNYYDQAIKAGYAVKDQLSHFLKRQVPYARAQLLFAPGLHPASHIPVSDHKVDIVSLATLNPFYDTKEANGCTIQEWKNFLAANHIQPVTVAGAALSPKLYHYEQLLATYNKSLIDTYKDYTNTFVPVSCIYNDKKITLQEMAEMAANNKNLLIAGPSGCSKTLMAKWLVMQLAKDDHIAIYIEAKYFGSLLGPVLDEEIKLLGAPSAAIFFDICKKLGKAITVIVDGYNECSHEKQKRIDRCLIALCARYSANTIIVSQNHQSGCSALNLELIAALVPDLEIKKQIAEKFSFSENSKKLEPLLLTATSGLEAMIIGDMNAYNLSGKSKFALFDYYVRKKLDTRSAEGTKTLSHIAHYLSGRISFVLTMRELEEIIEELDVPHGIIDILVREKLLTRYFDKFSFGHELFLHSYTAADIAKRLGHDPHALSSALTMPINCNSRMFLVGAITDEAVLATVLETINDPQLIVEFYLGEGGESARHWTTARFVSIFKKLDTEVQQLEFNIRQDGFRNVVMTEETKFKWSQPEMAFIYAIPELLLHGHYFEEVFQVARLADKTLEKEFARLLPEAKEKKIAIRSDLFAAIYCPFSDRGCGLSCIISTLHSGLVSLRMQNEFVPSNVTSVIGIESWSNGTLYTALTLCRFNEGILPLYPIILHCLTQKWKFLPYHLQIDLLEGAGSFWKTENERLQLIDAIHGIMDNNNPMMNTNAFDVLGRLGAFENEEAEEQKSVNLRLQKILSDKENPESWSIAVGLFYAHFDHPYSGAYSNAIYELPESERKDFMIMVVRGIDDNFFTTSAILSLAKFSDPGVGRYLERWLYEPPDEKSNMPQDALAVYLLVHCIFGQFGNSLDVRIGTFSTIRDNALSAVAFICYWINRSDLNRAEIKPNCEKAWSYLERDAMNLATDILYQSYAALRNHDIGYNLKVAPLMIHDVFPDRVARICRHAIQHIEDQLPLYHWHKKDAVITHAITFLEAFGNTMDIPLLKQMADHSEFGSHAIKAIKKLQEKNLI</sequence>
<dbReference type="Pfam" id="PF08378">
    <property type="entry name" value="NERD"/>
    <property type="match status" value="1"/>
</dbReference>
<gene>
    <name evidence="2" type="ORF">A4D02_06585</name>
</gene>
<dbReference type="Proteomes" id="UP000192277">
    <property type="component" value="Unassembled WGS sequence"/>
</dbReference>
<dbReference type="InterPro" id="IPR027417">
    <property type="entry name" value="P-loop_NTPase"/>
</dbReference>
<dbReference type="Gene3D" id="3.40.50.300">
    <property type="entry name" value="P-loop containing nucleotide triphosphate hydrolases"/>
    <property type="match status" value="1"/>
</dbReference>
<organism evidence="2 3">
    <name type="scientific">Niastella koreensis</name>
    <dbReference type="NCBI Taxonomy" id="354356"/>
    <lineage>
        <taxon>Bacteria</taxon>
        <taxon>Pseudomonadati</taxon>
        <taxon>Bacteroidota</taxon>
        <taxon>Chitinophagia</taxon>
        <taxon>Chitinophagales</taxon>
        <taxon>Chitinophagaceae</taxon>
        <taxon>Niastella</taxon>
    </lineage>
</organism>